<evidence type="ECO:0000256" key="4">
    <source>
        <dbReference type="ARBA" id="ARBA00022723"/>
    </source>
</evidence>
<keyword evidence="8" id="KW-0350">Heme biosynthesis</keyword>
<keyword evidence="2" id="KW-1003">Cell membrane</keyword>
<keyword evidence="5 12" id="KW-1133">Transmembrane helix</keyword>
<name>A0AAW7IEV0_9GAMM</name>
<proteinExistence type="predicted"/>
<keyword evidence="9 12" id="KW-0472">Membrane</keyword>
<evidence type="ECO:0000256" key="5">
    <source>
        <dbReference type="ARBA" id="ARBA00022989"/>
    </source>
</evidence>
<evidence type="ECO:0000313" key="14">
    <source>
        <dbReference type="Proteomes" id="UP001168216"/>
    </source>
</evidence>
<evidence type="ECO:0000313" key="13">
    <source>
        <dbReference type="EMBL" id="MDM5140898.1"/>
    </source>
</evidence>
<gene>
    <name evidence="13" type="ORF">OB959_13970</name>
</gene>
<dbReference type="GO" id="GO:0016020">
    <property type="term" value="C:membrane"/>
    <property type="evidence" value="ECO:0007669"/>
    <property type="project" value="UniProtKB-SubCell"/>
</dbReference>
<dbReference type="Proteomes" id="UP001168216">
    <property type="component" value="Unassembled WGS sequence"/>
</dbReference>
<keyword evidence="6" id="KW-0560">Oxidoreductase</keyword>
<evidence type="ECO:0000256" key="10">
    <source>
        <dbReference type="ARBA" id="ARBA00023157"/>
    </source>
</evidence>
<evidence type="ECO:0000256" key="9">
    <source>
        <dbReference type="ARBA" id="ARBA00023136"/>
    </source>
</evidence>
<comment type="subcellular location">
    <subcellularLocation>
        <location evidence="1">Membrane</location>
        <topology evidence="1">Multi-pass membrane protein</topology>
    </subcellularLocation>
</comment>
<accession>A0AAW7IEV0</accession>
<comment type="pathway">
    <text evidence="11">Porphyrin-containing compound metabolism.</text>
</comment>
<evidence type="ECO:0000256" key="6">
    <source>
        <dbReference type="ARBA" id="ARBA00023002"/>
    </source>
</evidence>
<feature type="transmembrane region" description="Helical" evidence="12">
    <location>
        <begin position="129"/>
        <end position="148"/>
    </location>
</feature>
<protein>
    <submittedName>
        <fullName evidence="13">COX15/CtaA family protein</fullName>
    </submittedName>
</protein>
<evidence type="ECO:0000256" key="3">
    <source>
        <dbReference type="ARBA" id="ARBA00022692"/>
    </source>
</evidence>
<dbReference type="RefSeq" id="WP_290022280.1">
    <property type="nucleotide sequence ID" value="NZ_JAOPLV010000006.1"/>
</dbReference>
<feature type="transmembrane region" description="Helical" evidence="12">
    <location>
        <begin position="104"/>
        <end position="123"/>
    </location>
</feature>
<dbReference type="AlphaFoldDB" id="A0AAW7IEV0"/>
<dbReference type="InterPro" id="IPR050450">
    <property type="entry name" value="COX15/CtaA_HemeA_synthase"/>
</dbReference>
<evidence type="ECO:0000256" key="1">
    <source>
        <dbReference type="ARBA" id="ARBA00004141"/>
    </source>
</evidence>
<dbReference type="GO" id="GO:0016491">
    <property type="term" value="F:oxidoreductase activity"/>
    <property type="evidence" value="ECO:0007669"/>
    <property type="project" value="UniProtKB-KW"/>
</dbReference>
<keyword evidence="10" id="KW-1015">Disulfide bond</keyword>
<dbReference type="GO" id="GO:0006784">
    <property type="term" value="P:heme A biosynthetic process"/>
    <property type="evidence" value="ECO:0007669"/>
    <property type="project" value="InterPro"/>
</dbReference>
<feature type="transmembrane region" description="Helical" evidence="12">
    <location>
        <begin position="74"/>
        <end position="92"/>
    </location>
</feature>
<evidence type="ECO:0000256" key="7">
    <source>
        <dbReference type="ARBA" id="ARBA00023004"/>
    </source>
</evidence>
<dbReference type="InterPro" id="IPR003780">
    <property type="entry name" value="COX15/CtaA_fam"/>
</dbReference>
<organism evidence="13 14">
    <name type="scientific">Aeromonas bestiarum</name>
    <dbReference type="NCBI Taxonomy" id="105751"/>
    <lineage>
        <taxon>Bacteria</taxon>
        <taxon>Pseudomonadati</taxon>
        <taxon>Pseudomonadota</taxon>
        <taxon>Gammaproteobacteria</taxon>
        <taxon>Aeromonadales</taxon>
        <taxon>Aeromonadaceae</taxon>
        <taxon>Aeromonas</taxon>
    </lineage>
</organism>
<feature type="transmembrane region" description="Helical" evidence="12">
    <location>
        <begin position="242"/>
        <end position="263"/>
    </location>
</feature>
<comment type="caution">
    <text evidence="13">The sequence shown here is derived from an EMBL/GenBank/DDBJ whole genome shotgun (WGS) entry which is preliminary data.</text>
</comment>
<evidence type="ECO:0000256" key="8">
    <source>
        <dbReference type="ARBA" id="ARBA00023133"/>
    </source>
</evidence>
<sequence>MKSQKMLASIAIALATLVILLGAYTRLTDAGLACPDWPGCYGSLAVPQSAHIERAAQLYPESPLEPHKARSEMVHRYFAGALGCIIGSLFMLSWRCKQRLRRIASALLILVLGQAMLGMWTVTLALHPLVVMAHLLGGFAILTLLWLYRVDVTTDPARASPVICGQGLPWLGNLACAVLLVQIALGGWTSANYAAMACVELPVCQDGWQNQLAWGEAFHLPLGHGSYEFGVLGKEARQTIHIAHRLGALGTVLLVGAFALGLIRQGHLLRPLGVLLLALLLVQIALGLANVHLALPLANALAHNLVAAHLLVCCVLARGRFSRPHLSPLLSPGAIRSQT</sequence>
<dbReference type="EMBL" id="JAOPLV010000006">
    <property type="protein sequence ID" value="MDM5140898.1"/>
    <property type="molecule type" value="Genomic_DNA"/>
</dbReference>
<keyword evidence="7" id="KW-0408">Iron</keyword>
<dbReference type="PANTHER" id="PTHR35457">
    <property type="entry name" value="HEME A SYNTHASE"/>
    <property type="match status" value="1"/>
</dbReference>
<keyword evidence="4" id="KW-0479">Metal-binding</keyword>
<evidence type="ECO:0000256" key="2">
    <source>
        <dbReference type="ARBA" id="ARBA00022475"/>
    </source>
</evidence>
<reference evidence="13" key="1">
    <citation type="submission" date="2023-08" db="EMBL/GenBank/DDBJ databases">
        <title>WGS of Aeromonas isolates.</title>
        <authorList>
            <person name="Lee H."/>
        </authorList>
    </citation>
    <scope>NUCLEOTIDE SEQUENCE</scope>
    <source>
        <strain evidence="13">SL22</strain>
    </source>
</reference>
<dbReference type="Pfam" id="PF02628">
    <property type="entry name" value="COX15-CtaA"/>
    <property type="match status" value="1"/>
</dbReference>
<keyword evidence="3 12" id="KW-0812">Transmembrane</keyword>
<feature type="transmembrane region" description="Helical" evidence="12">
    <location>
        <begin position="275"/>
        <end position="295"/>
    </location>
</feature>
<evidence type="ECO:0000256" key="11">
    <source>
        <dbReference type="ARBA" id="ARBA00023444"/>
    </source>
</evidence>
<dbReference type="GO" id="GO:0046872">
    <property type="term" value="F:metal ion binding"/>
    <property type="evidence" value="ECO:0007669"/>
    <property type="project" value="UniProtKB-KW"/>
</dbReference>
<evidence type="ECO:0000256" key="12">
    <source>
        <dbReference type="SAM" id="Phobius"/>
    </source>
</evidence>
<dbReference type="PANTHER" id="PTHR35457:SF1">
    <property type="entry name" value="HEME A SYNTHASE"/>
    <property type="match status" value="1"/>
</dbReference>